<gene>
    <name evidence="1" type="ORF">GNF77_15910</name>
</gene>
<accession>A0AAW9IRN6</accession>
<protein>
    <submittedName>
        <fullName evidence="1">Uncharacterized protein</fullName>
    </submittedName>
</protein>
<sequence>MKINSCYEAALRMFELSEELSLLLDQNQNSTSEKDREIISKKIDKVEMEFLALKHSLDKIQYEEKKLNILNI</sequence>
<organism evidence="1 2">
    <name type="scientific">Clostridium perfringens</name>
    <dbReference type="NCBI Taxonomy" id="1502"/>
    <lineage>
        <taxon>Bacteria</taxon>
        <taxon>Bacillati</taxon>
        <taxon>Bacillota</taxon>
        <taxon>Clostridia</taxon>
        <taxon>Eubacteriales</taxon>
        <taxon>Clostridiaceae</taxon>
        <taxon>Clostridium</taxon>
    </lineage>
</organism>
<dbReference type="Proteomes" id="UP001292368">
    <property type="component" value="Unassembled WGS sequence"/>
</dbReference>
<reference evidence="1" key="1">
    <citation type="submission" date="2019-11" db="EMBL/GenBank/DDBJ databases">
        <title>Characterization of Clostridium perfringens isolates from swine manure treated agricultural soils.</title>
        <authorList>
            <person name="Wushke S.T."/>
        </authorList>
    </citation>
    <scope>NUCLEOTIDE SEQUENCE</scope>
    <source>
        <strain evidence="1">V2</strain>
    </source>
</reference>
<evidence type="ECO:0000313" key="1">
    <source>
        <dbReference type="EMBL" id="MDZ5010356.1"/>
    </source>
</evidence>
<comment type="caution">
    <text evidence="1">The sequence shown here is derived from an EMBL/GenBank/DDBJ whole genome shotgun (WGS) entry which is preliminary data.</text>
</comment>
<dbReference type="RefSeq" id="WP_322382215.1">
    <property type="nucleotide sequence ID" value="NZ_WNVM01000297.1"/>
</dbReference>
<dbReference type="AlphaFoldDB" id="A0AAW9IRN6"/>
<name>A0AAW9IRN6_CLOPF</name>
<dbReference type="EMBL" id="WNVM01000297">
    <property type="protein sequence ID" value="MDZ5010356.1"/>
    <property type="molecule type" value="Genomic_DNA"/>
</dbReference>
<proteinExistence type="predicted"/>
<evidence type="ECO:0000313" key="2">
    <source>
        <dbReference type="Proteomes" id="UP001292368"/>
    </source>
</evidence>